<dbReference type="eggNOG" id="COG4977">
    <property type="taxonomic scope" value="Bacteria"/>
</dbReference>
<accession>A6DRX3</accession>
<reference evidence="5 6" key="1">
    <citation type="journal article" date="2010" name="J. Bacteriol.">
        <title>Genome sequence of Lentisphaera araneosa HTCC2155T, the type species of the order Lentisphaerales in the phylum Lentisphaerae.</title>
        <authorList>
            <person name="Thrash J.C."/>
            <person name="Cho J.C."/>
            <person name="Vergin K.L."/>
            <person name="Morris R.M."/>
            <person name="Giovannoni S.J."/>
        </authorList>
    </citation>
    <scope>NUCLEOTIDE SEQUENCE [LARGE SCALE GENOMIC DNA]</scope>
    <source>
        <strain evidence="5 6">HTCC2155</strain>
    </source>
</reference>
<comment type="caution">
    <text evidence="5">The sequence shown here is derived from an EMBL/GenBank/DDBJ whole genome shotgun (WGS) entry which is preliminary data.</text>
</comment>
<protein>
    <submittedName>
        <fullName evidence="5">Transcriptional regulator, AraC family protein</fullName>
    </submittedName>
</protein>
<keyword evidence="2" id="KW-0238">DNA-binding</keyword>
<gene>
    <name evidence="5" type="ORF">LNTAR_25230</name>
</gene>
<evidence type="ECO:0000256" key="3">
    <source>
        <dbReference type="ARBA" id="ARBA00023163"/>
    </source>
</evidence>
<dbReference type="STRING" id="313628.LNTAR_25230"/>
<evidence type="ECO:0000313" key="5">
    <source>
        <dbReference type="EMBL" id="EDM25658.1"/>
    </source>
</evidence>
<dbReference type="Pfam" id="PF12833">
    <property type="entry name" value="HTH_18"/>
    <property type="match status" value="1"/>
</dbReference>
<dbReference type="Gene3D" id="1.10.10.60">
    <property type="entry name" value="Homeodomain-like"/>
    <property type="match status" value="2"/>
</dbReference>
<evidence type="ECO:0000256" key="2">
    <source>
        <dbReference type="ARBA" id="ARBA00023125"/>
    </source>
</evidence>
<feature type="domain" description="HTH araC/xylS-type" evidence="4">
    <location>
        <begin position="104"/>
        <end position="201"/>
    </location>
</feature>
<dbReference type="EMBL" id="ABCK01000026">
    <property type="protein sequence ID" value="EDM25658.1"/>
    <property type="molecule type" value="Genomic_DNA"/>
</dbReference>
<evidence type="ECO:0000259" key="4">
    <source>
        <dbReference type="PROSITE" id="PS01124"/>
    </source>
</evidence>
<dbReference type="PANTHER" id="PTHR43280">
    <property type="entry name" value="ARAC-FAMILY TRANSCRIPTIONAL REGULATOR"/>
    <property type="match status" value="1"/>
</dbReference>
<dbReference type="Proteomes" id="UP000004947">
    <property type="component" value="Unassembled WGS sequence"/>
</dbReference>
<dbReference type="InterPro" id="IPR018060">
    <property type="entry name" value="HTH_AraC"/>
</dbReference>
<proteinExistence type="predicted"/>
<keyword evidence="3" id="KW-0804">Transcription</keyword>
<dbReference type="GO" id="GO:0043565">
    <property type="term" value="F:sequence-specific DNA binding"/>
    <property type="evidence" value="ECO:0007669"/>
    <property type="project" value="InterPro"/>
</dbReference>
<dbReference type="PROSITE" id="PS01124">
    <property type="entry name" value="HTH_ARAC_FAMILY_2"/>
    <property type="match status" value="1"/>
</dbReference>
<keyword evidence="1" id="KW-0805">Transcription regulation</keyword>
<keyword evidence="6" id="KW-1185">Reference proteome</keyword>
<organism evidence="5 6">
    <name type="scientific">Lentisphaera araneosa HTCC2155</name>
    <dbReference type="NCBI Taxonomy" id="313628"/>
    <lineage>
        <taxon>Bacteria</taxon>
        <taxon>Pseudomonadati</taxon>
        <taxon>Lentisphaerota</taxon>
        <taxon>Lentisphaeria</taxon>
        <taxon>Lentisphaerales</taxon>
        <taxon>Lentisphaeraceae</taxon>
        <taxon>Lentisphaera</taxon>
    </lineage>
</organism>
<dbReference type="SMART" id="SM00342">
    <property type="entry name" value="HTH_ARAC"/>
    <property type="match status" value="1"/>
</dbReference>
<dbReference type="InterPro" id="IPR009057">
    <property type="entry name" value="Homeodomain-like_sf"/>
</dbReference>
<dbReference type="AlphaFoldDB" id="A6DRX3"/>
<evidence type="ECO:0000256" key="1">
    <source>
        <dbReference type="ARBA" id="ARBA00023015"/>
    </source>
</evidence>
<name>A6DRX3_9BACT</name>
<evidence type="ECO:0000313" key="6">
    <source>
        <dbReference type="Proteomes" id="UP000004947"/>
    </source>
</evidence>
<dbReference type="GO" id="GO:0003700">
    <property type="term" value="F:DNA-binding transcription factor activity"/>
    <property type="evidence" value="ECO:0007669"/>
    <property type="project" value="InterPro"/>
</dbReference>
<sequence length="206" mass="24207">MTPLEENCIILIPAGTHFTLSSKLNFDLFNCQFKAQVYQTLDLFEFMNTPPQLKVEKPLLTEELFKQLLKQNGDNLERSAIIQLLICPFLKEVKKSSSALHRLLPIFDYIAENIRYSPKIEDLAKLLQLDKTYFISIFRKIVGVSPGQYIQQEKIKEACVMLQNHHKVSQITQELDFYDTSHFCRIFKKEMNETPKQFLKRMKQEN</sequence>
<dbReference type="PANTHER" id="PTHR43280:SF2">
    <property type="entry name" value="HTH-TYPE TRANSCRIPTIONAL REGULATOR EXSA"/>
    <property type="match status" value="1"/>
</dbReference>
<dbReference type="SUPFAM" id="SSF46689">
    <property type="entry name" value="Homeodomain-like"/>
    <property type="match status" value="2"/>
</dbReference>